<gene>
    <name evidence="3" type="ORF">EV03_0411</name>
</gene>
<dbReference type="SUPFAM" id="SSF56801">
    <property type="entry name" value="Acetyl-CoA synthetase-like"/>
    <property type="match status" value="1"/>
</dbReference>
<keyword evidence="3" id="KW-0436">Ligase</keyword>
<dbReference type="RefSeq" id="WP_036904668.1">
    <property type="nucleotide sequence ID" value="NZ_CP138967.1"/>
</dbReference>
<sequence>MTKIAVVECIPEKKLDCSKEILKNFEKHNWVYLAPPKDQTKIPTSSTLPEGEGIIISSGGSLGGPNLCFQSLKNLTNSALSTGKWLKNHGLKPNECIILNSLPLHHISGFMPWWRHQTWGSGYYWISNSIMHKPLQLKQFSEALTNKHRRPLITSLVPTQLLSLIDDPDGLEWLQSLAIIWVGGSMLPTDLADKARRKSIKLAPCYGSTETVAMVTCLSPQDFLKGSNSVGFPLEDVEIEINKRNSLKIKTSRIATSKWKNDKFESIADSNGWWEAGDLAQYITLDNRTAIQILGRRDSAINSGGETIFPEDIEMELMKIISKHQIPIKDIFVLGVSDKKWGQRLIVLAKFKEKGIHRYPIIKLLTDLIKDWQPSKKPLKWYDCPKLSRNINKKWEVKKWQDWVALNSPIS</sequence>
<evidence type="ECO:0000313" key="3">
    <source>
        <dbReference type="EMBL" id="KGG21672.1"/>
    </source>
</evidence>
<dbReference type="GO" id="GO:0008756">
    <property type="term" value="F:o-succinylbenzoate-CoA ligase activity"/>
    <property type="evidence" value="ECO:0007669"/>
    <property type="project" value="UniProtKB-EC"/>
</dbReference>
<evidence type="ECO:0000256" key="1">
    <source>
        <dbReference type="ARBA" id="ARBA00006432"/>
    </source>
</evidence>
<name>A0A0A2C813_PROMR</name>
<reference evidence="4" key="1">
    <citation type="journal article" date="2014" name="Sci. Data">
        <title>Genomes of diverse isolates of the marine cyanobacterium Prochlorococcus.</title>
        <authorList>
            <person name="Biller S."/>
            <person name="Berube P."/>
            <person name="Thompson J."/>
            <person name="Kelly L."/>
            <person name="Roggensack S."/>
            <person name="Awad L."/>
            <person name="Roache-Johnson K."/>
            <person name="Ding H."/>
            <person name="Giovannoni S.J."/>
            <person name="Moore L.R."/>
            <person name="Chisholm S.W."/>
        </authorList>
    </citation>
    <scope>NUCLEOTIDE SEQUENCE [LARGE SCALE GENOMIC DNA]</scope>
    <source>
        <strain evidence="4">PAC1</strain>
    </source>
</reference>
<proteinExistence type="inferred from homology"/>
<dbReference type="InterPro" id="IPR000873">
    <property type="entry name" value="AMP-dep_synth/lig_dom"/>
</dbReference>
<evidence type="ECO:0000259" key="2">
    <source>
        <dbReference type="Pfam" id="PF00501"/>
    </source>
</evidence>
<dbReference type="InterPro" id="IPR042099">
    <property type="entry name" value="ANL_N_sf"/>
</dbReference>
<dbReference type="GO" id="GO:0006631">
    <property type="term" value="P:fatty acid metabolic process"/>
    <property type="evidence" value="ECO:0007669"/>
    <property type="project" value="TreeGrafter"/>
</dbReference>
<comment type="similarity">
    <text evidence="1">Belongs to the ATP-dependent AMP-binding enzyme family.</text>
</comment>
<dbReference type="PANTHER" id="PTHR43201">
    <property type="entry name" value="ACYL-COA SYNTHETASE"/>
    <property type="match status" value="1"/>
</dbReference>
<dbReference type="GO" id="GO:0031956">
    <property type="term" value="F:medium-chain fatty acid-CoA ligase activity"/>
    <property type="evidence" value="ECO:0007669"/>
    <property type="project" value="TreeGrafter"/>
</dbReference>
<evidence type="ECO:0000313" key="4">
    <source>
        <dbReference type="Proteomes" id="UP000030392"/>
    </source>
</evidence>
<dbReference type="Gene3D" id="3.40.50.12780">
    <property type="entry name" value="N-terminal domain of ligase-like"/>
    <property type="match status" value="1"/>
</dbReference>
<dbReference type="EC" id="6.2.1.26" evidence="3"/>
<dbReference type="AlphaFoldDB" id="A0A0A2C813"/>
<dbReference type="EMBL" id="JNAX01000005">
    <property type="protein sequence ID" value="KGG21672.1"/>
    <property type="molecule type" value="Genomic_DNA"/>
</dbReference>
<organism evidence="3 4">
    <name type="scientific">Prochlorococcus marinus str. PAC1</name>
    <dbReference type="NCBI Taxonomy" id="59924"/>
    <lineage>
        <taxon>Bacteria</taxon>
        <taxon>Bacillati</taxon>
        <taxon>Cyanobacteriota</taxon>
        <taxon>Cyanophyceae</taxon>
        <taxon>Synechococcales</taxon>
        <taxon>Prochlorococcaceae</taxon>
        <taxon>Prochlorococcus</taxon>
    </lineage>
</organism>
<dbReference type="PANTHER" id="PTHR43201:SF8">
    <property type="entry name" value="ACYL-COA SYNTHETASE FAMILY MEMBER 3"/>
    <property type="match status" value="1"/>
</dbReference>
<feature type="domain" description="AMP-dependent synthetase/ligase" evidence="2">
    <location>
        <begin position="46"/>
        <end position="242"/>
    </location>
</feature>
<dbReference type="Proteomes" id="UP000030392">
    <property type="component" value="Unassembled WGS sequence"/>
</dbReference>
<dbReference type="Gene3D" id="3.30.300.30">
    <property type="match status" value="1"/>
</dbReference>
<comment type="caution">
    <text evidence="3">The sequence shown here is derived from an EMBL/GenBank/DDBJ whole genome shotgun (WGS) entry which is preliminary data.</text>
</comment>
<accession>A0A0A2C813</accession>
<protein>
    <submittedName>
        <fullName evidence="3">O-succinylbenzoic acid--CoA ligase</fullName>
        <ecNumber evidence="3">6.2.1.26</ecNumber>
    </submittedName>
</protein>
<dbReference type="InterPro" id="IPR045851">
    <property type="entry name" value="AMP-bd_C_sf"/>
</dbReference>
<dbReference type="Pfam" id="PF00501">
    <property type="entry name" value="AMP-binding"/>
    <property type="match status" value="1"/>
</dbReference>